<gene>
    <name evidence="2" type="ORF">ACFOW7_06150</name>
</gene>
<evidence type="ECO:0008006" key="4">
    <source>
        <dbReference type="Google" id="ProtNLM"/>
    </source>
</evidence>
<organism evidence="2 3">
    <name type="scientific">Chitinimonas lacunae</name>
    <dbReference type="NCBI Taxonomy" id="1963018"/>
    <lineage>
        <taxon>Bacteria</taxon>
        <taxon>Pseudomonadati</taxon>
        <taxon>Pseudomonadota</taxon>
        <taxon>Betaproteobacteria</taxon>
        <taxon>Neisseriales</taxon>
        <taxon>Chitinibacteraceae</taxon>
        <taxon>Chitinimonas</taxon>
    </lineage>
</organism>
<dbReference type="Gene3D" id="3.40.47.10">
    <property type="match status" value="1"/>
</dbReference>
<dbReference type="Proteomes" id="UP001595791">
    <property type="component" value="Unassembled WGS sequence"/>
</dbReference>
<dbReference type="EMBL" id="JBHSBU010000001">
    <property type="protein sequence ID" value="MFC4158939.1"/>
    <property type="molecule type" value="Genomic_DNA"/>
</dbReference>
<proteinExistence type="predicted"/>
<evidence type="ECO:0000256" key="1">
    <source>
        <dbReference type="SAM" id="SignalP"/>
    </source>
</evidence>
<evidence type="ECO:0000313" key="3">
    <source>
        <dbReference type="Proteomes" id="UP001595791"/>
    </source>
</evidence>
<accession>A0ABV8MNN7</accession>
<evidence type="ECO:0000313" key="2">
    <source>
        <dbReference type="EMBL" id="MFC4158939.1"/>
    </source>
</evidence>
<feature type="signal peptide" evidence="1">
    <location>
        <begin position="1"/>
        <end position="25"/>
    </location>
</feature>
<comment type="caution">
    <text evidence="2">The sequence shown here is derived from an EMBL/GenBank/DDBJ whole genome shotgun (WGS) entry which is preliminary data.</text>
</comment>
<keyword evidence="3" id="KW-1185">Reference proteome</keyword>
<keyword evidence="1" id="KW-0732">Signal</keyword>
<dbReference type="InterPro" id="IPR016039">
    <property type="entry name" value="Thiolase-like"/>
</dbReference>
<reference evidence="3" key="1">
    <citation type="journal article" date="2019" name="Int. J. Syst. Evol. Microbiol.">
        <title>The Global Catalogue of Microorganisms (GCM) 10K type strain sequencing project: providing services to taxonomists for standard genome sequencing and annotation.</title>
        <authorList>
            <consortium name="The Broad Institute Genomics Platform"/>
            <consortium name="The Broad Institute Genome Sequencing Center for Infectious Disease"/>
            <person name="Wu L."/>
            <person name="Ma J."/>
        </authorList>
    </citation>
    <scope>NUCLEOTIDE SEQUENCE [LARGE SCALE GENOMIC DNA]</scope>
    <source>
        <strain evidence="3">LMG 29894</strain>
    </source>
</reference>
<name>A0ABV8MNN7_9NEIS</name>
<protein>
    <recommendedName>
        <fullName evidence="4">3-oxoacyl-ACP synthase</fullName>
    </recommendedName>
</protein>
<dbReference type="RefSeq" id="WP_378162153.1">
    <property type="nucleotide sequence ID" value="NZ_JBHSBU010000001.1"/>
</dbReference>
<feature type="chain" id="PRO_5046752447" description="3-oxoacyl-ACP synthase" evidence="1">
    <location>
        <begin position="26"/>
        <end position="341"/>
    </location>
</feature>
<sequence>MAIPLRMLASAMCCAVGYSQPAAVAAIRAEINHFRQTDFVDYNGNPIIGAQLWQMGQWGPARFGRMFSLIFQECQTRLPDLEPAETALILLVAEPERPGIDGRWAQAAFSACQEQTGRSFHGESRICAWGKAGIAPAVLLARKLFTLPASERPRQVMVAGVDTYFSASTINHYLSANRLLCSDNHDGFIPGEGAGAVVLSPAEADGPALWIDGAAAGREPACYLSDQPSRAQMLCRIMREASAEAQIAVSALDFHASGVSGESWYFREAALAVDRTLEQRIDHFPHELIAKYIGETGAACAPLTLAWLGEVMGRGDGPGRGALLHFANDGGERAALVVRYR</sequence>
<dbReference type="SUPFAM" id="SSF53901">
    <property type="entry name" value="Thiolase-like"/>
    <property type="match status" value="1"/>
</dbReference>